<dbReference type="SUPFAM" id="SSF46689">
    <property type="entry name" value="Homeodomain-like"/>
    <property type="match status" value="1"/>
</dbReference>
<evidence type="ECO:0000256" key="1">
    <source>
        <dbReference type="SAM" id="MobiDB-lite"/>
    </source>
</evidence>
<feature type="compositionally biased region" description="Basic and acidic residues" evidence="1">
    <location>
        <begin position="86"/>
        <end position="104"/>
    </location>
</feature>
<comment type="caution">
    <text evidence="2">The sequence shown here is derived from an EMBL/GenBank/DDBJ whole genome shotgun (WGS) entry which is preliminary data.</text>
</comment>
<keyword evidence="3" id="KW-1185">Reference proteome</keyword>
<accession>A0AAW0MV68</accession>
<dbReference type="Proteomes" id="UP001460270">
    <property type="component" value="Unassembled WGS sequence"/>
</dbReference>
<name>A0AAW0MV68_9GOBI</name>
<evidence type="ECO:0000313" key="2">
    <source>
        <dbReference type="EMBL" id="KAK7883931.1"/>
    </source>
</evidence>
<evidence type="ECO:0000313" key="3">
    <source>
        <dbReference type="Proteomes" id="UP001460270"/>
    </source>
</evidence>
<organism evidence="2 3">
    <name type="scientific">Mugilogobius chulae</name>
    <name type="common">yellowstripe goby</name>
    <dbReference type="NCBI Taxonomy" id="88201"/>
    <lineage>
        <taxon>Eukaryota</taxon>
        <taxon>Metazoa</taxon>
        <taxon>Chordata</taxon>
        <taxon>Craniata</taxon>
        <taxon>Vertebrata</taxon>
        <taxon>Euteleostomi</taxon>
        <taxon>Actinopterygii</taxon>
        <taxon>Neopterygii</taxon>
        <taxon>Teleostei</taxon>
        <taxon>Neoteleostei</taxon>
        <taxon>Acanthomorphata</taxon>
        <taxon>Gobiaria</taxon>
        <taxon>Gobiiformes</taxon>
        <taxon>Gobioidei</taxon>
        <taxon>Gobiidae</taxon>
        <taxon>Gobionellinae</taxon>
        <taxon>Mugilogobius</taxon>
    </lineage>
</organism>
<dbReference type="EMBL" id="JBBPFD010000020">
    <property type="protein sequence ID" value="KAK7883931.1"/>
    <property type="molecule type" value="Genomic_DNA"/>
</dbReference>
<gene>
    <name evidence="2" type="ORF">WMY93_027054</name>
</gene>
<reference evidence="3" key="1">
    <citation type="submission" date="2024-04" db="EMBL/GenBank/DDBJ databases">
        <title>Salinicola lusitanus LLJ914,a marine bacterium isolated from the Okinawa Trough.</title>
        <authorList>
            <person name="Li J."/>
        </authorList>
    </citation>
    <scope>NUCLEOTIDE SEQUENCE [LARGE SCALE GENOMIC DNA]</scope>
</reference>
<feature type="region of interest" description="Disordered" evidence="1">
    <location>
        <begin position="67"/>
        <end position="104"/>
    </location>
</feature>
<sequence length="104" mass="11687">MSEEEEPSPCVSCISDLSDFQKGQIVGAYLGGLSVKDVSRMCNVSCPAVSEVLEVYKLYLELTPGLKRRGQNGEDKRKRLKKRRRGQTEDIPERTDTLHCKEGI</sequence>
<protein>
    <submittedName>
        <fullName evidence="2">Uncharacterized protein</fullName>
    </submittedName>
</protein>
<proteinExistence type="predicted"/>
<dbReference type="InterPro" id="IPR009057">
    <property type="entry name" value="Homeodomain-like_sf"/>
</dbReference>
<dbReference type="AlphaFoldDB" id="A0AAW0MV68"/>